<keyword evidence="6" id="KW-1015">Disulfide bond</keyword>
<evidence type="ECO:0000256" key="9">
    <source>
        <dbReference type="ARBA" id="ARBA00033417"/>
    </source>
</evidence>
<evidence type="ECO:0000256" key="8">
    <source>
        <dbReference type="ARBA" id="ARBA00033335"/>
    </source>
</evidence>
<dbReference type="SMART" id="SM00768">
    <property type="entry name" value="X8"/>
    <property type="match status" value="2"/>
</dbReference>
<dbReference type="InterPro" id="IPR000490">
    <property type="entry name" value="Glyco_hydro_17"/>
</dbReference>
<keyword evidence="4" id="KW-0732">Signal</keyword>
<evidence type="ECO:0000256" key="3">
    <source>
        <dbReference type="ARBA" id="ARBA00012780"/>
    </source>
</evidence>
<evidence type="ECO:0000259" key="12">
    <source>
        <dbReference type="SMART" id="SM00768"/>
    </source>
</evidence>
<evidence type="ECO:0000313" key="13">
    <source>
        <dbReference type="EMBL" id="TQD92167.1"/>
    </source>
</evidence>
<proteinExistence type="inferred from homology"/>
<feature type="domain" description="X8" evidence="12">
    <location>
        <begin position="670"/>
        <end position="752"/>
    </location>
</feature>
<evidence type="ECO:0000256" key="11">
    <source>
        <dbReference type="RuleBase" id="RU004336"/>
    </source>
</evidence>
<dbReference type="STRING" id="106549.A0A540M090"/>
<keyword evidence="14" id="KW-1185">Reference proteome</keyword>
<dbReference type="InterPro" id="IPR012946">
    <property type="entry name" value="X8"/>
</dbReference>
<evidence type="ECO:0000256" key="4">
    <source>
        <dbReference type="ARBA" id="ARBA00022729"/>
    </source>
</evidence>
<dbReference type="Gene3D" id="3.20.20.80">
    <property type="entry name" value="Glycosidases"/>
    <property type="match status" value="2"/>
</dbReference>
<accession>A0A540M090</accession>
<organism evidence="13 14">
    <name type="scientific">Malus baccata</name>
    <name type="common">Siberian crab apple</name>
    <name type="synonym">Pyrus baccata</name>
    <dbReference type="NCBI Taxonomy" id="106549"/>
    <lineage>
        <taxon>Eukaryota</taxon>
        <taxon>Viridiplantae</taxon>
        <taxon>Streptophyta</taxon>
        <taxon>Embryophyta</taxon>
        <taxon>Tracheophyta</taxon>
        <taxon>Spermatophyta</taxon>
        <taxon>Magnoliopsida</taxon>
        <taxon>eudicotyledons</taxon>
        <taxon>Gunneridae</taxon>
        <taxon>Pentapetalae</taxon>
        <taxon>rosids</taxon>
        <taxon>fabids</taxon>
        <taxon>Rosales</taxon>
        <taxon>Rosaceae</taxon>
        <taxon>Amygdaloideae</taxon>
        <taxon>Maleae</taxon>
        <taxon>Malus</taxon>
    </lineage>
</organism>
<dbReference type="PANTHER" id="PTHR32227">
    <property type="entry name" value="GLUCAN ENDO-1,3-BETA-GLUCOSIDASE BG1-RELATED-RELATED"/>
    <property type="match status" value="1"/>
</dbReference>
<dbReference type="GO" id="GO:0042973">
    <property type="term" value="F:glucan endo-1,3-beta-D-glucosidase activity"/>
    <property type="evidence" value="ECO:0007669"/>
    <property type="project" value="UniProtKB-EC"/>
</dbReference>
<evidence type="ECO:0000256" key="2">
    <source>
        <dbReference type="ARBA" id="ARBA00008773"/>
    </source>
</evidence>
<gene>
    <name evidence="13" type="ORF">C1H46_022253</name>
</gene>
<comment type="catalytic activity">
    <reaction evidence="1">
        <text>Hydrolysis of (1-&gt;3)-beta-D-glucosidic linkages in (1-&gt;3)-beta-D-glucans.</text>
        <dbReference type="EC" id="3.2.1.39"/>
    </reaction>
</comment>
<dbReference type="SUPFAM" id="SSF51445">
    <property type="entry name" value="(Trans)glycosidases"/>
    <property type="match status" value="2"/>
</dbReference>
<keyword evidence="5 11" id="KW-0378">Hydrolase</keyword>
<dbReference type="FunFam" id="1.20.58.1040:FF:000002">
    <property type="entry name" value="Glucan endo-1,3-beta-glucosidase 8"/>
    <property type="match status" value="1"/>
</dbReference>
<evidence type="ECO:0000256" key="7">
    <source>
        <dbReference type="ARBA" id="ARBA00023295"/>
    </source>
</evidence>
<evidence type="ECO:0000256" key="6">
    <source>
        <dbReference type="ARBA" id="ARBA00023157"/>
    </source>
</evidence>
<name>A0A540M090_MALBA</name>
<evidence type="ECO:0000256" key="1">
    <source>
        <dbReference type="ARBA" id="ARBA00000382"/>
    </source>
</evidence>
<protein>
    <recommendedName>
        <fullName evidence="3">glucan endo-1,3-beta-D-glucosidase</fullName>
        <ecNumber evidence="3">3.2.1.39</ecNumber>
    </recommendedName>
    <alternativeName>
        <fullName evidence="8">(1-&gt;3)-beta-glucan endohydrolase</fullName>
    </alternativeName>
    <alternativeName>
        <fullName evidence="9">Beta-1,3-endoglucanase</fullName>
    </alternativeName>
</protein>
<dbReference type="AlphaFoldDB" id="A0A540M090"/>
<comment type="caution">
    <text evidence="13">The sequence shown here is derived from an EMBL/GenBank/DDBJ whole genome shotgun (WGS) entry which is preliminary data.</text>
</comment>
<dbReference type="InterPro" id="IPR044965">
    <property type="entry name" value="Glyco_hydro_17_plant"/>
</dbReference>
<dbReference type="Pfam" id="PF07983">
    <property type="entry name" value="X8"/>
    <property type="match status" value="2"/>
</dbReference>
<keyword evidence="7 11" id="KW-0326">Glycosidase</keyword>
<dbReference type="InterPro" id="IPR017853">
    <property type="entry name" value="GH"/>
</dbReference>
<dbReference type="GO" id="GO:0005975">
    <property type="term" value="P:carbohydrate metabolic process"/>
    <property type="evidence" value="ECO:0007669"/>
    <property type="project" value="InterPro"/>
</dbReference>
<dbReference type="Gene3D" id="1.20.58.1040">
    <property type="match status" value="2"/>
</dbReference>
<evidence type="ECO:0000313" key="14">
    <source>
        <dbReference type="Proteomes" id="UP000315295"/>
    </source>
</evidence>
<evidence type="ECO:0000256" key="5">
    <source>
        <dbReference type="ARBA" id="ARBA00022801"/>
    </source>
</evidence>
<feature type="domain" description="X8" evidence="12">
    <location>
        <begin position="263"/>
        <end position="345"/>
    </location>
</feature>
<reference evidence="13 14" key="1">
    <citation type="journal article" date="2019" name="G3 (Bethesda)">
        <title>Sequencing of a Wild Apple (Malus baccata) Genome Unravels the Differences Between Cultivated and Wild Apple Species Regarding Disease Resistance and Cold Tolerance.</title>
        <authorList>
            <person name="Chen X."/>
        </authorList>
    </citation>
    <scope>NUCLEOTIDE SEQUENCE [LARGE SCALE GENOMIC DNA]</scope>
    <source>
        <strain evidence="14">cv. Shandingzi</strain>
        <tissue evidence="13">Leaves</tissue>
    </source>
</reference>
<dbReference type="EMBL" id="VIEB01000399">
    <property type="protein sequence ID" value="TQD92167.1"/>
    <property type="molecule type" value="Genomic_DNA"/>
</dbReference>
<comment type="similarity">
    <text evidence="2 10">Belongs to the glycosyl hydrolase 17 family.</text>
</comment>
<evidence type="ECO:0000256" key="10">
    <source>
        <dbReference type="RuleBase" id="RU004335"/>
    </source>
</evidence>
<dbReference type="EC" id="3.2.1.39" evidence="3"/>
<dbReference type="Pfam" id="PF00332">
    <property type="entry name" value="Glyco_hydro_17"/>
    <property type="match status" value="2"/>
</dbReference>
<sequence>MLPNGFAMAGNVGVGNEPYLTSYNGTYVKTTYPALKNIQKALDESGAGGKVKATVPFNADVYESTSNKPSDGCFRKDIKNNMVEILRHLRDSKAPFVVNIYPFLSLYQNADFPQEFAFFEGGSKPVRDNNIEYKNVFDANCDTLVNALKKEGFGNMEIVIGEVGWPTDGDKSANIKNAKKFYDGLLKKLGKEEGTPLRKGKIEVYLFGLFDEDQKSVAPGDFERHWGIFRYDGQPKFPMDLSGKGSGNQMLKAVQGVEYLDKQWCVLNSSVKNLSQTQAELNYACAESDCTSLGSGRSCNLDQQGNVSYAFNIYFQTRDQDVRACDFNGTATITRSNPSVGDCLFPVQIVGAGASRHGAVGAAYALSIFAGLFLEHGIDVRRMQNNLDNGKNDMRKVDTKIASNVTAYLHDGGVTISYVAVGNEPFLTSNNGTFVKDVYPSVKNVQKALDEAGVGGKIKCVVPFNADVYESPSNKPSDGRFRKDIKKSMSQILEFLRTHKSPFVVNIYPFLSLSLSSGFPKEFAFFDGGGKPVRDNGAQYSNVFDANYDTLLWALKKAGVPNLDIVIGEVGWPTDGHDYANSRLANKFYDGLLKKLASQVGTPLRKGYLEVYLFGLFDEDEKSIAPGDFERHWGIFRYDGKPKFPMDLSGQASGHQMLKGVEGVKYLRKQWCVLNSDVRNLSRALAEFNYACSQADCTSLGGKRSCDLEMHDTISFAFNEFYQKGDQDYRKCDFSGMGTKVTRDPSKGDCLFRIQIDLPSAAGQRHALSYAYASLLFVIAFFTLF</sequence>
<dbReference type="Proteomes" id="UP000315295">
    <property type="component" value="Unassembled WGS sequence"/>
</dbReference>
<dbReference type="PROSITE" id="PS00587">
    <property type="entry name" value="GLYCOSYL_HYDROL_F17"/>
    <property type="match status" value="2"/>
</dbReference>